<dbReference type="EMBL" id="FOWD01000047">
    <property type="protein sequence ID" value="SFO61152.1"/>
    <property type="molecule type" value="Genomic_DNA"/>
</dbReference>
<keyword evidence="2" id="KW-0732">Signal</keyword>
<reference evidence="3 4" key="1">
    <citation type="submission" date="2016-10" db="EMBL/GenBank/DDBJ databases">
        <authorList>
            <person name="de Groot N.N."/>
        </authorList>
    </citation>
    <scope>NUCLEOTIDE SEQUENCE [LARGE SCALE GENOMIC DNA]</scope>
    <source>
        <strain evidence="3 4">DSM 1283</strain>
    </source>
</reference>
<evidence type="ECO:0000313" key="4">
    <source>
        <dbReference type="Proteomes" id="UP000198806"/>
    </source>
</evidence>
<evidence type="ECO:0000256" key="2">
    <source>
        <dbReference type="SAM" id="SignalP"/>
    </source>
</evidence>
<feature type="signal peptide" evidence="2">
    <location>
        <begin position="1"/>
        <end position="28"/>
    </location>
</feature>
<name>A0A1I5IL43_9FIRM</name>
<feature type="chain" id="PRO_5011682151" description="Lipoprotein" evidence="2">
    <location>
        <begin position="29"/>
        <end position="485"/>
    </location>
</feature>
<feature type="region of interest" description="Disordered" evidence="1">
    <location>
        <begin position="260"/>
        <end position="279"/>
    </location>
</feature>
<feature type="region of interest" description="Disordered" evidence="1">
    <location>
        <begin position="34"/>
        <end position="54"/>
    </location>
</feature>
<keyword evidence="4" id="KW-1185">Reference proteome</keyword>
<dbReference type="RefSeq" id="WP_091688614.1">
    <property type="nucleotide sequence ID" value="NZ_BAABFM010000078.1"/>
</dbReference>
<feature type="compositionally biased region" description="Basic and acidic residues" evidence="1">
    <location>
        <begin position="260"/>
        <end position="274"/>
    </location>
</feature>
<evidence type="ECO:0000256" key="1">
    <source>
        <dbReference type="SAM" id="MobiDB-lite"/>
    </source>
</evidence>
<evidence type="ECO:0008006" key="5">
    <source>
        <dbReference type="Google" id="ProtNLM"/>
    </source>
</evidence>
<protein>
    <recommendedName>
        <fullName evidence="5">Lipoprotein</fullName>
    </recommendedName>
</protein>
<feature type="compositionally biased region" description="Polar residues" evidence="1">
    <location>
        <begin position="44"/>
        <end position="54"/>
    </location>
</feature>
<proteinExistence type="predicted"/>
<dbReference type="Proteomes" id="UP000198806">
    <property type="component" value="Unassembled WGS sequence"/>
</dbReference>
<dbReference type="OrthoDB" id="2088228at2"/>
<dbReference type="AlphaFoldDB" id="A0A1I5IL43"/>
<organism evidence="3 4">
    <name type="scientific">Anaerocolumna aminovalerica</name>
    <dbReference type="NCBI Taxonomy" id="1527"/>
    <lineage>
        <taxon>Bacteria</taxon>
        <taxon>Bacillati</taxon>
        <taxon>Bacillota</taxon>
        <taxon>Clostridia</taxon>
        <taxon>Lachnospirales</taxon>
        <taxon>Lachnospiraceae</taxon>
        <taxon>Anaerocolumna</taxon>
    </lineage>
</organism>
<sequence length="485" mass="54007">MKKKKTVNCRNITALMFFFLLLMCTACAEKQNEPKTTVDDIPSEQGTQNASSTPDTIQLNFSAQDFSNIPLSILDDSQIGNIVNSKKIDDMVTYVEYLPKEFNEENPEGYTYSYIEVSGIKYALSRSLGVTWYDLTKTTLAETDTVYITNELHGASYVVTIFFVIKEKTPHIISEIDGFAQISDIDENGTKEVVSTVGTVPDTSIYFFDFDKQTVSTANINEQSGAEYSMYDATTNTFSLAFEPNQNPIAYVYETNEQLREKKKKDEENSKSEDMNLNNIENSDEPLWAQPIEEHGQLFTGLNLDGIGDHDDEAYVSLYDWDHNGYGRYDASELVVRIRFGTGDTTAHIVHAVGSYQFYTAKLFSKKKDAIVLEVNTQYANSGLVSVCALDVYGTGEVDPFPSVVERLNTTGEAPILSADGEKLYAGGLIQGTTITDIENKPLQGIVLHSSGVGYSGPIGDRESQTIYWNGDGWIVLERSETKHN</sequence>
<accession>A0A1I5IL43</accession>
<evidence type="ECO:0000313" key="3">
    <source>
        <dbReference type="EMBL" id="SFO61152.1"/>
    </source>
</evidence>
<gene>
    <name evidence="3" type="ORF">SAMN04489757_14717</name>
</gene>